<reference evidence="1" key="2">
    <citation type="submission" date="2022-01" db="EMBL/GenBank/DDBJ databases">
        <authorList>
            <person name="Yamashiro T."/>
            <person name="Shiraishi A."/>
            <person name="Satake H."/>
            <person name="Nakayama K."/>
        </authorList>
    </citation>
    <scope>NUCLEOTIDE SEQUENCE</scope>
</reference>
<keyword evidence="2" id="KW-1185">Reference proteome</keyword>
<protein>
    <submittedName>
        <fullName evidence="1">Uncharacterized protein</fullName>
    </submittedName>
</protein>
<evidence type="ECO:0000313" key="1">
    <source>
        <dbReference type="EMBL" id="GJT54775.1"/>
    </source>
</evidence>
<comment type="caution">
    <text evidence="1">The sequence shown here is derived from an EMBL/GenBank/DDBJ whole genome shotgun (WGS) entry which is preliminary data.</text>
</comment>
<gene>
    <name evidence="1" type="ORF">Tco_0989829</name>
</gene>
<name>A0ABQ5EUX6_9ASTR</name>
<proteinExistence type="predicted"/>
<dbReference type="Proteomes" id="UP001151760">
    <property type="component" value="Unassembled WGS sequence"/>
</dbReference>
<dbReference type="EMBL" id="BQNB010016701">
    <property type="protein sequence ID" value="GJT54775.1"/>
    <property type="molecule type" value="Genomic_DNA"/>
</dbReference>
<reference evidence="1" key="1">
    <citation type="journal article" date="2022" name="Int. J. Mol. Sci.">
        <title>Draft Genome of Tanacetum Coccineum: Genomic Comparison of Closely Related Tanacetum-Family Plants.</title>
        <authorList>
            <person name="Yamashiro T."/>
            <person name="Shiraishi A."/>
            <person name="Nakayama K."/>
            <person name="Satake H."/>
        </authorList>
    </citation>
    <scope>NUCLEOTIDE SEQUENCE</scope>
</reference>
<sequence>MSFINKVLLARIEVTSPYVTYHSSLRVTSPSLFSGVFQLSYFDMLHPLLMNCKFDVHLSSSIALCCMALVSCAFRKWFLITYVDVVFTGYYMVNGLVGESDLSVLSGWQGVAGEVDVWVKFYGTGRVWAGGVGGGCVLERVGCAELGGWKLKGSGGNVGGGAVWGGIGV</sequence>
<accession>A0ABQ5EUX6</accession>
<evidence type="ECO:0000313" key="2">
    <source>
        <dbReference type="Proteomes" id="UP001151760"/>
    </source>
</evidence>
<organism evidence="1 2">
    <name type="scientific">Tanacetum coccineum</name>
    <dbReference type="NCBI Taxonomy" id="301880"/>
    <lineage>
        <taxon>Eukaryota</taxon>
        <taxon>Viridiplantae</taxon>
        <taxon>Streptophyta</taxon>
        <taxon>Embryophyta</taxon>
        <taxon>Tracheophyta</taxon>
        <taxon>Spermatophyta</taxon>
        <taxon>Magnoliopsida</taxon>
        <taxon>eudicotyledons</taxon>
        <taxon>Gunneridae</taxon>
        <taxon>Pentapetalae</taxon>
        <taxon>asterids</taxon>
        <taxon>campanulids</taxon>
        <taxon>Asterales</taxon>
        <taxon>Asteraceae</taxon>
        <taxon>Asteroideae</taxon>
        <taxon>Anthemideae</taxon>
        <taxon>Anthemidinae</taxon>
        <taxon>Tanacetum</taxon>
    </lineage>
</organism>